<dbReference type="NCBIfam" id="NF033579">
    <property type="entry name" value="transpos_IS5_2"/>
    <property type="match status" value="1"/>
</dbReference>
<accession>A0A2T7FSN6</accession>
<evidence type="ECO:0000313" key="3">
    <source>
        <dbReference type="Proteomes" id="UP000244817"/>
    </source>
</evidence>
<comment type="caution">
    <text evidence="2">The sequence shown here is derived from an EMBL/GenBank/DDBJ whole genome shotgun (WGS) entry which is preliminary data.</text>
</comment>
<dbReference type="PANTHER" id="PTHR34631:SF3">
    <property type="entry name" value="ISSOD12 TRANSPOSASE TNPA_ISSOD12"/>
    <property type="match status" value="1"/>
</dbReference>
<proteinExistence type="predicted"/>
<name>A0A2T7FSN6_9RHOB</name>
<dbReference type="InterPro" id="IPR053520">
    <property type="entry name" value="Transposase_Tn903"/>
</dbReference>
<gene>
    <name evidence="2" type="ORF">DC363_16570</name>
</gene>
<dbReference type="OrthoDB" id="8451553at2"/>
<dbReference type="AlphaFoldDB" id="A0A2T7FSN6"/>
<dbReference type="InterPro" id="IPR025668">
    <property type="entry name" value="Tnp_DDE_dom"/>
</dbReference>
<protein>
    <submittedName>
        <fullName evidence="2">IS5 family transposase</fullName>
    </submittedName>
</protein>
<feature type="domain" description="Transposase DDE" evidence="1">
    <location>
        <begin position="32"/>
        <end position="141"/>
    </location>
</feature>
<dbReference type="RefSeq" id="WP_108642267.1">
    <property type="nucleotide sequence ID" value="NZ_QCYG01000026.1"/>
</dbReference>
<reference evidence="2 3" key="1">
    <citation type="submission" date="2018-04" db="EMBL/GenBank/DDBJ databases">
        <title>Pelagivirga bohaiensis gen. nov., sp. nov., a bacterium isolated from the Bohai Sea.</title>
        <authorList>
            <person name="Ji X."/>
        </authorList>
    </citation>
    <scope>NUCLEOTIDE SEQUENCE [LARGE SCALE GENOMIC DNA]</scope>
    <source>
        <strain evidence="2 3">BH-SD16</strain>
    </source>
</reference>
<organism evidence="2 3">
    <name type="scientific">Thalassorhabdomicrobium marinisediminis</name>
    <dbReference type="NCBI Taxonomy" id="2170577"/>
    <lineage>
        <taxon>Bacteria</taxon>
        <taxon>Pseudomonadati</taxon>
        <taxon>Pseudomonadota</taxon>
        <taxon>Alphaproteobacteria</taxon>
        <taxon>Rhodobacterales</taxon>
        <taxon>Paracoccaceae</taxon>
        <taxon>Thalassorhabdomicrobium</taxon>
    </lineage>
</organism>
<evidence type="ECO:0000313" key="2">
    <source>
        <dbReference type="EMBL" id="PVA05181.1"/>
    </source>
</evidence>
<evidence type="ECO:0000259" key="1">
    <source>
        <dbReference type="Pfam" id="PF13737"/>
    </source>
</evidence>
<dbReference type="EMBL" id="QCYG01000026">
    <property type="protein sequence ID" value="PVA05181.1"/>
    <property type="molecule type" value="Genomic_DNA"/>
</dbReference>
<dbReference type="InterPro" id="IPR053172">
    <property type="entry name" value="Tn903_transposase"/>
</dbReference>
<dbReference type="Proteomes" id="UP000244817">
    <property type="component" value="Unassembled WGS sequence"/>
</dbReference>
<sequence>MPYKFSDGQRHKFRKPNYRVSNWPEYNESLRQRGDLTIWFDENLLSEWCAPASGRRGGRLVYSDLAIEICLSLRVLFGQPLRQTQGMVRSLLKLADLDLPVPDFSTLSRRGAGLSVCPLPRIASGPITLIVDSTGLRVTGQTGWLDQKHGDRKRRKTWRKLHISLDPESGEIVTSMLTTEHVGDPAALPDLLHMTDRHIACFIADGAYDGQPIHDVIKDHCGPDVEIIIPPPANAVCGSYAVRDAHIKAIRAKGRMAWQKQTGYGQRSRVEAQIGRYKTVIGDTLRARKMETQTTETVIATKILNRMTRLGRAEFQRVS</sequence>
<keyword evidence="3" id="KW-1185">Reference proteome</keyword>
<dbReference type="PANTHER" id="PTHR34631">
    <property type="match status" value="1"/>
</dbReference>
<dbReference type="Pfam" id="PF13737">
    <property type="entry name" value="DDE_Tnp_1_5"/>
    <property type="match status" value="1"/>
</dbReference>